<keyword evidence="10" id="KW-1185">Reference proteome</keyword>
<dbReference type="InterPro" id="IPR004808">
    <property type="entry name" value="AP_endonuc_1"/>
</dbReference>
<dbReference type="GO" id="GO:0003677">
    <property type="term" value="F:DNA binding"/>
    <property type="evidence" value="ECO:0007669"/>
    <property type="project" value="InterPro"/>
</dbReference>
<evidence type="ECO:0000256" key="6">
    <source>
        <dbReference type="PIRSR" id="PIRSR604808-2"/>
    </source>
</evidence>
<dbReference type="GO" id="GO:0046872">
    <property type="term" value="F:metal ion binding"/>
    <property type="evidence" value="ECO:0007669"/>
    <property type="project" value="UniProtKB-KW"/>
</dbReference>
<protein>
    <submittedName>
        <fullName evidence="9">Exodeoxyribonuclease III</fullName>
    </submittedName>
</protein>
<keyword evidence="2 6" id="KW-0479">Metal-binding</keyword>
<feature type="active site" description="Proton acceptor" evidence="5">
    <location>
        <position position="261"/>
    </location>
</feature>
<feature type="binding site" evidence="6">
    <location>
        <position position="10"/>
    </location>
    <ligand>
        <name>Mg(2+)</name>
        <dbReference type="ChEBI" id="CHEBI:18420"/>
        <label>1</label>
    </ligand>
</feature>
<dbReference type="Gene3D" id="3.60.10.10">
    <property type="entry name" value="Endonuclease/exonuclease/phosphatase"/>
    <property type="match status" value="1"/>
</dbReference>
<dbReference type="OrthoDB" id="9803914at2"/>
<comment type="caution">
    <text evidence="9">The sequence shown here is derived from an EMBL/GenBank/DDBJ whole genome shotgun (WGS) entry which is preliminary data.</text>
</comment>
<evidence type="ECO:0000313" key="9">
    <source>
        <dbReference type="EMBL" id="PKR88621.1"/>
    </source>
</evidence>
<dbReference type="InterPro" id="IPR037493">
    <property type="entry name" value="ExoIII-like"/>
</dbReference>
<organism evidence="9 10">
    <name type="scientific">Pleomorphomonas diazotrophica</name>
    <dbReference type="NCBI Taxonomy" id="1166257"/>
    <lineage>
        <taxon>Bacteria</taxon>
        <taxon>Pseudomonadati</taxon>
        <taxon>Pseudomonadota</taxon>
        <taxon>Alphaproteobacteria</taxon>
        <taxon>Hyphomicrobiales</taxon>
        <taxon>Pleomorphomonadaceae</taxon>
        <taxon>Pleomorphomonas</taxon>
    </lineage>
</organism>
<dbReference type="PANTHER" id="PTHR43250">
    <property type="entry name" value="EXODEOXYRIBONUCLEASE III"/>
    <property type="match status" value="1"/>
</dbReference>
<dbReference type="InterPro" id="IPR036691">
    <property type="entry name" value="Endo/exonu/phosph_ase_sf"/>
</dbReference>
<feature type="binding site" evidence="6">
    <location>
        <position position="37"/>
    </location>
    <ligand>
        <name>Mg(2+)</name>
        <dbReference type="ChEBI" id="CHEBI:18420"/>
        <label>1</label>
    </ligand>
</feature>
<evidence type="ECO:0000256" key="7">
    <source>
        <dbReference type="PIRSR" id="PIRSR604808-3"/>
    </source>
</evidence>
<keyword evidence="4 6" id="KW-0460">Magnesium</keyword>
<gene>
    <name evidence="9" type="ORF">CXZ10_14620</name>
</gene>
<keyword evidence="3" id="KW-0378">Hydrolase</keyword>
<dbReference type="Proteomes" id="UP000233491">
    <property type="component" value="Unassembled WGS sequence"/>
</dbReference>
<dbReference type="CDD" id="cd09086">
    <property type="entry name" value="ExoIII-like_AP-endo"/>
    <property type="match status" value="1"/>
</dbReference>
<comment type="cofactor">
    <cofactor evidence="6">
        <name>Mg(2+)</name>
        <dbReference type="ChEBI" id="CHEBI:18420"/>
    </cofactor>
    <cofactor evidence="6">
        <name>Mn(2+)</name>
        <dbReference type="ChEBI" id="CHEBI:29035"/>
    </cofactor>
    <text evidence="6">Probably binds two magnesium or manganese ions per subunit.</text>
</comment>
<feature type="domain" description="Endonuclease/exonuclease/phosphatase" evidence="8">
    <location>
        <begin position="7"/>
        <end position="261"/>
    </location>
</feature>
<dbReference type="Pfam" id="PF03372">
    <property type="entry name" value="Exo_endo_phos"/>
    <property type="match status" value="1"/>
</dbReference>
<feature type="site" description="Transition state stabilizer" evidence="7">
    <location>
        <position position="159"/>
    </location>
</feature>
<dbReference type="NCBIfam" id="TIGR00633">
    <property type="entry name" value="xth"/>
    <property type="match status" value="1"/>
</dbReference>
<feature type="binding site" evidence="6">
    <location>
        <position position="260"/>
    </location>
    <ligand>
        <name>Mg(2+)</name>
        <dbReference type="ChEBI" id="CHEBI:18420"/>
        <label>1</label>
    </ligand>
</feature>
<sequence length="270" mass="30605">MRQVKIATWNINSVRMRRLIVERLLNEAAPDVLFLQETKCQDGQFPVADFRKLGYDHVALNGGRGGYHGVAIVSRLPLADVQVREFCEKVGDPRHISAVIGEGNSAFRVHNFYVPAGGDEPDATINPKFDHKLRFLDEMKDFLPTAGGGLPDVVVGDLNVAPHEHDVWSHKALMKIVSHTPIECEKLEAVRSSVGYVDIARRFVPLEEKLYSWWSYRAKDWRAADKGRRLDHIWAHPNMAARVSDFRILKDARDWDRPSDHAPVVVSIEV</sequence>
<name>A0A1I4SYG7_9HYPH</name>
<feature type="active site" evidence="5">
    <location>
        <position position="113"/>
    </location>
</feature>
<comment type="similarity">
    <text evidence="1">Belongs to the DNA repair enzymes AP/ExoA family.</text>
</comment>
<proteinExistence type="inferred from homology"/>
<evidence type="ECO:0000256" key="3">
    <source>
        <dbReference type="ARBA" id="ARBA00022801"/>
    </source>
</evidence>
<dbReference type="GO" id="GO:0006281">
    <property type="term" value="P:DNA repair"/>
    <property type="evidence" value="ECO:0007669"/>
    <property type="project" value="InterPro"/>
</dbReference>
<dbReference type="SUPFAM" id="SSF56219">
    <property type="entry name" value="DNase I-like"/>
    <property type="match status" value="1"/>
</dbReference>
<dbReference type="GO" id="GO:0008311">
    <property type="term" value="F:double-stranded DNA 3'-5' DNA exonuclease activity"/>
    <property type="evidence" value="ECO:0007669"/>
    <property type="project" value="InterPro"/>
</dbReference>
<dbReference type="InterPro" id="IPR020847">
    <property type="entry name" value="AP_endonuclease_F1_BS"/>
</dbReference>
<feature type="site" description="Important for catalytic activity" evidence="7">
    <location>
        <position position="231"/>
    </location>
</feature>
<dbReference type="GO" id="GO:0004519">
    <property type="term" value="F:endonuclease activity"/>
    <property type="evidence" value="ECO:0007669"/>
    <property type="project" value="InterPro"/>
</dbReference>
<dbReference type="PROSITE" id="PS00726">
    <property type="entry name" value="AP_NUCLEASE_F1_1"/>
    <property type="match status" value="1"/>
</dbReference>
<dbReference type="PROSITE" id="PS51435">
    <property type="entry name" value="AP_NUCLEASE_F1_4"/>
    <property type="match status" value="1"/>
</dbReference>
<feature type="binding site" evidence="6">
    <location>
        <position position="261"/>
    </location>
    <ligand>
        <name>Mg(2+)</name>
        <dbReference type="ChEBI" id="CHEBI:18420"/>
        <label>1</label>
    </ligand>
</feature>
<feature type="active site" description="Proton donor/acceptor" evidence="5">
    <location>
        <position position="157"/>
    </location>
</feature>
<evidence type="ECO:0000256" key="2">
    <source>
        <dbReference type="ARBA" id="ARBA00022723"/>
    </source>
</evidence>
<evidence type="ECO:0000313" key="10">
    <source>
        <dbReference type="Proteomes" id="UP000233491"/>
    </source>
</evidence>
<accession>A0A1I4SYG7</accession>
<feature type="site" description="Interaction with DNA substrate" evidence="7">
    <location>
        <position position="261"/>
    </location>
</feature>
<evidence type="ECO:0000256" key="5">
    <source>
        <dbReference type="PIRSR" id="PIRSR604808-1"/>
    </source>
</evidence>
<keyword evidence="6" id="KW-0464">Manganese</keyword>
<dbReference type="PANTHER" id="PTHR43250:SF2">
    <property type="entry name" value="EXODEOXYRIBONUCLEASE III"/>
    <property type="match status" value="1"/>
</dbReference>
<dbReference type="EMBL" id="PJNW01000011">
    <property type="protein sequence ID" value="PKR88621.1"/>
    <property type="molecule type" value="Genomic_DNA"/>
</dbReference>
<dbReference type="AlphaFoldDB" id="A0A1I4SYG7"/>
<dbReference type="InterPro" id="IPR005135">
    <property type="entry name" value="Endo/exonuclease/phosphatase"/>
</dbReference>
<evidence type="ECO:0000256" key="4">
    <source>
        <dbReference type="ARBA" id="ARBA00022842"/>
    </source>
</evidence>
<dbReference type="RefSeq" id="WP_101290074.1">
    <property type="nucleotide sequence ID" value="NZ_FOUQ01000004.1"/>
</dbReference>
<evidence type="ECO:0000259" key="8">
    <source>
        <dbReference type="Pfam" id="PF03372"/>
    </source>
</evidence>
<evidence type="ECO:0000256" key="1">
    <source>
        <dbReference type="ARBA" id="ARBA00007092"/>
    </source>
</evidence>
<feature type="binding site" evidence="6">
    <location>
        <position position="157"/>
    </location>
    <ligand>
        <name>Mg(2+)</name>
        <dbReference type="ChEBI" id="CHEBI:18420"/>
        <label>1</label>
    </ligand>
</feature>
<reference evidence="9 10" key="1">
    <citation type="submission" date="2017-12" db="EMBL/GenBank/DDBJ databases">
        <title>Anaerobic carbon monoxide metabolism by Pleomorphomonas carboxyditropha sp. nov., a new mesophilic hydrogenogenic carboxidotroph.</title>
        <authorList>
            <person name="Esquivel-Elizondo S."/>
            <person name="Krajmalnik-Brown R."/>
        </authorList>
    </citation>
    <scope>NUCLEOTIDE SEQUENCE [LARGE SCALE GENOMIC DNA]</scope>
    <source>
        <strain evidence="9 10">R5-392</strain>
    </source>
</reference>
<feature type="binding site" evidence="6">
    <location>
        <position position="159"/>
    </location>
    <ligand>
        <name>Mg(2+)</name>
        <dbReference type="ChEBI" id="CHEBI:18420"/>
        <label>1</label>
    </ligand>
</feature>